<dbReference type="Pfam" id="PF22574">
    <property type="entry name" value="SPMIP8"/>
    <property type="match status" value="1"/>
</dbReference>
<dbReference type="EMBL" id="CABDUW010000014">
    <property type="protein sequence ID" value="VTJ52179.1"/>
    <property type="molecule type" value="Genomic_DNA"/>
</dbReference>
<dbReference type="PANTHER" id="PTHR35348">
    <property type="entry name" value="TESTIS, PROSTATE AND PLACENTA-EXPRESSED PROTEIN"/>
    <property type="match status" value="1"/>
</dbReference>
<evidence type="ECO:0008006" key="3">
    <source>
        <dbReference type="Google" id="ProtNLM"/>
    </source>
</evidence>
<accession>A0A5E4A559</accession>
<sequence length="216" mass="24998">MARIIDVVPWDDGTAHVYASPAILLQIPRQRQPLASMKQQLYHPALPTLHRMDMDSVKACLPDEHCQSTTYCRKDEFDNAHFTLLGIPNQPLHCLDITPTGQKLCCKYREGKLLPIVPGINRIDWPSFTSAIEDWSHFVSTAGEFKLPCLNNKVERFSGYAVRYLKPDVTQNWRYCLNQNPSLDRYGQKPLPFDSLNTFRRFGSKYSRINYLTPWH</sequence>
<proteinExistence type="predicted"/>
<keyword evidence="2" id="KW-1185">Reference proteome</keyword>
<dbReference type="Proteomes" id="UP000335636">
    <property type="component" value="Unassembled WGS sequence"/>
</dbReference>
<protein>
    <recommendedName>
        <fullName evidence="3">TEPP protein</fullName>
    </recommendedName>
</protein>
<dbReference type="PANTHER" id="PTHR35348:SF1">
    <property type="entry name" value="TESTIS, PROSTATE AND PLACENTA-EXPRESSED PROTEIN"/>
    <property type="match status" value="1"/>
</dbReference>
<evidence type="ECO:0000313" key="1">
    <source>
        <dbReference type="EMBL" id="VTJ52179.1"/>
    </source>
</evidence>
<comment type="caution">
    <text evidence="1">The sequence shown here is derived from an EMBL/GenBank/DDBJ whole genome shotgun (WGS) entry which is preliminary data.</text>
</comment>
<dbReference type="AlphaFoldDB" id="A0A5E4A559"/>
<evidence type="ECO:0000313" key="2">
    <source>
        <dbReference type="Proteomes" id="UP000335636"/>
    </source>
</evidence>
<reference evidence="1" key="1">
    <citation type="submission" date="2019-04" db="EMBL/GenBank/DDBJ databases">
        <authorList>
            <person name="Alioto T."/>
            <person name="Alioto T."/>
        </authorList>
    </citation>
    <scope>NUCLEOTIDE SEQUENCE [LARGE SCALE GENOMIC DNA]</scope>
</reference>
<dbReference type="InterPro" id="IPR034584">
    <property type="entry name" value="SPMIP8"/>
</dbReference>
<organism evidence="1 2">
    <name type="scientific">Marmota monax</name>
    <name type="common">Woodchuck</name>
    <dbReference type="NCBI Taxonomy" id="9995"/>
    <lineage>
        <taxon>Eukaryota</taxon>
        <taxon>Metazoa</taxon>
        <taxon>Chordata</taxon>
        <taxon>Craniata</taxon>
        <taxon>Vertebrata</taxon>
        <taxon>Euteleostomi</taxon>
        <taxon>Mammalia</taxon>
        <taxon>Eutheria</taxon>
        <taxon>Euarchontoglires</taxon>
        <taxon>Glires</taxon>
        <taxon>Rodentia</taxon>
        <taxon>Sciuromorpha</taxon>
        <taxon>Sciuridae</taxon>
        <taxon>Xerinae</taxon>
        <taxon>Marmotini</taxon>
        <taxon>Marmota</taxon>
    </lineage>
</organism>
<gene>
    <name evidence="1" type="ORF">MONAX_5E009284</name>
</gene>
<name>A0A5E4A559_MARMO</name>